<protein>
    <recommendedName>
        <fullName evidence="2">Glycosyl transferase CAP10 domain-containing protein</fullName>
    </recommendedName>
</protein>
<dbReference type="EMBL" id="AMFJ01000357">
    <property type="protein sequence ID" value="EKE28275.1"/>
    <property type="molecule type" value="Genomic_DNA"/>
</dbReference>
<gene>
    <name evidence="1" type="ORF">ACD_3C00083G0014</name>
</gene>
<organism evidence="1">
    <name type="scientific">uncultured bacterium</name>
    <name type="common">gcode 4</name>
    <dbReference type="NCBI Taxonomy" id="1234023"/>
    <lineage>
        <taxon>Bacteria</taxon>
        <taxon>environmental samples</taxon>
    </lineage>
</organism>
<evidence type="ECO:0008006" key="2">
    <source>
        <dbReference type="Google" id="ProtNLM"/>
    </source>
</evidence>
<sequence length="414" mass="50938">MIILHNPYTKTFFWQTLSGFILRNNVTKKSQKYRYVLDYLWRNWIKFWIYTDNIETSLPQSFRNKLIIKLEIYFWLLLKNINPLNVKIIDDMSKIGKEDIFFSFSSNTLDSDYHWVDEIADLDFIKIFHFTHFVQNTSLVAKNFKRLKADFIIAENNLINSKYFQNFFKSYNKNTYTLPFVFWKKYLNNTHFSERQNKCLSSWAVININDYELIFDDCRAFYENDTLQPIRKEILDRWHELKPVIDTISLEFKPKRLKNNFIQKMANLIFWTKLAYFDFDIVKKYNQYKMFICWEEINDMPGIWFVEGMACWCAYIWIIDSMYTDLWMIPWIHYIWHNWTLDDVIEKIKYYQEHPIELEEIANNWYKFVTENLNWNTVAEKFYNDLMKLSRDYKDSNYNKKNLIFNCSFVKWKI</sequence>
<name>K2GXU8_9BACT</name>
<proteinExistence type="predicted"/>
<accession>K2GXU8</accession>
<dbReference type="AlphaFoldDB" id="K2GXU8"/>
<reference evidence="1" key="1">
    <citation type="journal article" date="2012" name="Science">
        <title>Fermentation, hydrogen, and sulfur metabolism in multiple uncultivated bacterial phyla.</title>
        <authorList>
            <person name="Wrighton K.C."/>
            <person name="Thomas B.C."/>
            <person name="Sharon I."/>
            <person name="Miller C.S."/>
            <person name="Castelle C.J."/>
            <person name="VerBerkmoes N.C."/>
            <person name="Wilkins M.J."/>
            <person name="Hettich R.L."/>
            <person name="Lipton M.S."/>
            <person name="Williams K.H."/>
            <person name="Long P.E."/>
            <person name="Banfield J.F."/>
        </authorList>
    </citation>
    <scope>NUCLEOTIDE SEQUENCE [LARGE SCALE GENOMIC DNA]</scope>
</reference>
<evidence type="ECO:0000313" key="1">
    <source>
        <dbReference type="EMBL" id="EKE28275.1"/>
    </source>
</evidence>
<comment type="caution">
    <text evidence="1">The sequence shown here is derived from an EMBL/GenBank/DDBJ whole genome shotgun (WGS) entry which is preliminary data.</text>
</comment>